<evidence type="ECO:0000313" key="10">
    <source>
        <dbReference type="Proteomes" id="UP001526426"/>
    </source>
</evidence>
<dbReference type="EC" id="3.1.26.5" evidence="7 8"/>
<keyword evidence="3 7" id="KW-0540">Nuclease</keyword>
<keyword evidence="10" id="KW-1185">Reference proteome</keyword>
<name>A0ABT3L7B1_9CYAN</name>
<evidence type="ECO:0000256" key="4">
    <source>
        <dbReference type="ARBA" id="ARBA00022759"/>
    </source>
</evidence>
<comment type="catalytic activity">
    <reaction evidence="7">
        <text>Endonucleolytic cleavage of RNA, removing 5'-extranucleotides from tRNA precursor.</text>
        <dbReference type="EC" id="3.1.26.5"/>
    </reaction>
</comment>
<comment type="function">
    <text evidence="1 7">RNaseP catalyzes the removal of the 5'-leader sequence from pre-tRNA to produce the mature 5'-terminus. It can also cleave other RNA substrates such as 4.5S RNA. The protein component plays an auxiliary but essential role in vivo by binding to the 5'-leader sequence and broadening the substrate specificity of the ribozyme.</text>
</comment>
<dbReference type="EMBL" id="JAIHOM010000070">
    <property type="protein sequence ID" value="MCW6037411.1"/>
    <property type="molecule type" value="Genomic_DNA"/>
</dbReference>
<dbReference type="PANTHER" id="PTHR33992">
    <property type="entry name" value="RIBONUCLEASE P PROTEIN COMPONENT"/>
    <property type="match status" value="1"/>
</dbReference>
<dbReference type="NCBIfam" id="TIGR00188">
    <property type="entry name" value="rnpA"/>
    <property type="match status" value="1"/>
</dbReference>
<comment type="caution">
    <text evidence="9">The sequence shown here is derived from an EMBL/GenBank/DDBJ whole genome shotgun (WGS) entry which is preliminary data.</text>
</comment>
<dbReference type="HAMAP" id="MF_00227">
    <property type="entry name" value="RNase_P"/>
    <property type="match status" value="1"/>
</dbReference>
<evidence type="ECO:0000256" key="8">
    <source>
        <dbReference type="NCBIfam" id="TIGR00188"/>
    </source>
</evidence>
<proteinExistence type="inferred from homology"/>
<evidence type="ECO:0000256" key="5">
    <source>
        <dbReference type="ARBA" id="ARBA00022801"/>
    </source>
</evidence>
<dbReference type="RefSeq" id="WP_265265265.1">
    <property type="nucleotide sequence ID" value="NZ_JAIHOM010000070.1"/>
</dbReference>
<dbReference type="GO" id="GO:0004526">
    <property type="term" value="F:ribonuclease P activity"/>
    <property type="evidence" value="ECO:0007669"/>
    <property type="project" value="UniProtKB-EC"/>
</dbReference>
<keyword evidence="5 7" id="KW-0378">Hydrolase</keyword>
<keyword evidence="4 7" id="KW-0255">Endonuclease</keyword>
<accession>A0ABT3L7B1</accession>
<dbReference type="Proteomes" id="UP001526426">
    <property type="component" value="Unassembled WGS sequence"/>
</dbReference>
<evidence type="ECO:0000256" key="1">
    <source>
        <dbReference type="ARBA" id="ARBA00002663"/>
    </source>
</evidence>
<dbReference type="PANTHER" id="PTHR33992:SF1">
    <property type="entry name" value="RIBONUCLEASE P PROTEIN COMPONENT"/>
    <property type="match status" value="1"/>
</dbReference>
<dbReference type="InterPro" id="IPR020568">
    <property type="entry name" value="Ribosomal_Su5_D2-typ_SF"/>
</dbReference>
<dbReference type="InterPro" id="IPR020539">
    <property type="entry name" value="RNase_P_CS"/>
</dbReference>
<dbReference type="Gene3D" id="3.30.230.10">
    <property type="match status" value="1"/>
</dbReference>
<dbReference type="Pfam" id="PF00825">
    <property type="entry name" value="Ribonuclease_P"/>
    <property type="match status" value="1"/>
</dbReference>
<protein>
    <recommendedName>
        <fullName evidence="7 8">Ribonuclease P protein component</fullName>
        <shortName evidence="7">RNase P protein</shortName>
        <shortName evidence="7">RNaseP protein</shortName>
        <ecNumber evidence="7 8">3.1.26.5</ecNumber>
    </recommendedName>
    <alternativeName>
        <fullName evidence="7">Protein C5</fullName>
    </alternativeName>
</protein>
<evidence type="ECO:0000313" key="9">
    <source>
        <dbReference type="EMBL" id="MCW6037411.1"/>
    </source>
</evidence>
<comment type="similarity">
    <text evidence="7">Belongs to the RnpA family.</text>
</comment>
<dbReference type="InterPro" id="IPR000100">
    <property type="entry name" value="RNase_P"/>
</dbReference>
<keyword evidence="2 7" id="KW-0819">tRNA processing</keyword>
<sequence length="126" mass="14360">MGLPKQHRLKDRLDFQAVYERGKAYRGRYLVLKVLSVPPPIWQGKPPLPLPTLIGIAVGKKVSKKAVRRNRIKRQIRAILQPLLPRLSPGLKLIVIVKPSGNQCEYEHFLRELKELLLGAKVLHGH</sequence>
<dbReference type="SUPFAM" id="SSF54211">
    <property type="entry name" value="Ribosomal protein S5 domain 2-like"/>
    <property type="match status" value="1"/>
</dbReference>
<comment type="subunit">
    <text evidence="7">Consists of a catalytic RNA component (M1 or rnpB) and a protein subunit.</text>
</comment>
<organism evidence="9 10">
    <name type="scientific">Spirulina subsalsa FACHB-351</name>
    <dbReference type="NCBI Taxonomy" id="234711"/>
    <lineage>
        <taxon>Bacteria</taxon>
        <taxon>Bacillati</taxon>
        <taxon>Cyanobacteriota</taxon>
        <taxon>Cyanophyceae</taxon>
        <taxon>Spirulinales</taxon>
        <taxon>Spirulinaceae</taxon>
        <taxon>Spirulina</taxon>
    </lineage>
</organism>
<gene>
    <name evidence="7 9" type="primary">rnpA</name>
    <name evidence="9" type="ORF">K4A83_14180</name>
</gene>
<dbReference type="PROSITE" id="PS00648">
    <property type="entry name" value="RIBONUCLEASE_P"/>
    <property type="match status" value="1"/>
</dbReference>
<evidence type="ECO:0000256" key="6">
    <source>
        <dbReference type="ARBA" id="ARBA00022884"/>
    </source>
</evidence>
<evidence type="ECO:0000256" key="3">
    <source>
        <dbReference type="ARBA" id="ARBA00022722"/>
    </source>
</evidence>
<dbReference type="InterPro" id="IPR014721">
    <property type="entry name" value="Ribsml_uS5_D2-typ_fold_subgr"/>
</dbReference>
<keyword evidence="6 7" id="KW-0694">RNA-binding</keyword>
<evidence type="ECO:0000256" key="2">
    <source>
        <dbReference type="ARBA" id="ARBA00022694"/>
    </source>
</evidence>
<reference evidence="9 10" key="1">
    <citation type="submission" date="2021-08" db="EMBL/GenBank/DDBJ databases">
        <title>Draft genome sequence of Spirulina subsalsa with high tolerance to salinity and hype-accumulation of phycocyanin.</title>
        <authorList>
            <person name="Pei H."/>
            <person name="Jiang L."/>
        </authorList>
    </citation>
    <scope>NUCLEOTIDE SEQUENCE [LARGE SCALE GENOMIC DNA]</scope>
    <source>
        <strain evidence="9 10">FACHB-351</strain>
    </source>
</reference>
<evidence type="ECO:0000256" key="7">
    <source>
        <dbReference type="HAMAP-Rule" id="MF_00227"/>
    </source>
</evidence>